<gene>
    <name evidence="9" type="ORF">TH66_15880</name>
    <name evidence="10" type="ORF">TR74_17375</name>
</gene>
<dbReference type="AlphaFoldDB" id="A0A132MSE7"/>
<evidence type="ECO:0000256" key="2">
    <source>
        <dbReference type="ARBA" id="ARBA00022448"/>
    </source>
</evidence>
<evidence type="ECO:0000313" key="11">
    <source>
        <dbReference type="Proteomes" id="UP000070598"/>
    </source>
</evidence>
<feature type="domain" description="Major facilitator superfamily (MFS) profile" evidence="8">
    <location>
        <begin position="11"/>
        <end position="421"/>
    </location>
</feature>
<feature type="transmembrane region" description="Helical" evidence="7">
    <location>
        <begin position="396"/>
        <end position="415"/>
    </location>
</feature>
<dbReference type="Proteomes" id="UP000070659">
    <property type="component" value="Unassembled WGS sequence"/>
</dbReference>
<evidence type="ECO:0000256" key="6">
    <source>
        <dbReference type="ARBA" id="ARBA00023136"/>
    </source>
</evidence>
<dbReference type="Proteomes" id="UP000070598">
    <property type="component" value="Unassembled WGS sequence"/>
</dbReference>
<dbReference type="RefSeq" id="WP_067070836.1">
    <property type="nucleotide sequence ID" value="NZ_CP171739.1"/>
</dbReference>
<keyword evidence="5 7" id="KW-1133">Transmembrane helix</keyword>
<feature type="transmembrane region" description="Helical" evidence="7">
    <location>
        <begin position="187"/>
        <end position="206"/>
    </location>
</feature>
<keyword evidence="4 7" id="KW-0812">Transmembrane</keyword>
<feature type="transmembrane region" description="Helical" evidence="7">
    <location>
        <begin position="83"/>
        <end position="102"/>
    </location>
</feature>
<dbReference type="InterPro" id="IPR020846">
    <property type="entry name" value="MFS_dom"/>
</dbReference>
<keyword evidence="3" id="KW-1003">Cell membrane</keyword>
<reference evidence="9 12" key="2">
    <citation type="submission" date="2015-02" db="EMBL/GenBank/DDBJ databases">
        <title>Physiological reanalysis, assessment of diazotrophy, and genome sequences of multiple isolates of Streptomyces thermoautotrophicus.</title>
        <authorList>
            <person name="MacKellar D.C."/>
            <person name="Lieber L."/>
            <person name="Norman J."/>
            <person name="Bolger A."/>
            <person name="Tobin C."/>
            <person name="Murray J.W."/>
            <person name="Prell J."/>
        </authorList>
    </citation>
    <scope>NUCLEOTIDE SEQUENCE [LARGE SCALE GENOMIC DNA]</scope>
    <source>
        <strain evidence="9 12">UBT1</strain>
    </source>
</reference>
<dbReference type="PROSITE" id="PS50850">
    <property type="entry name" value="MFS"/>
    <property type="match status" value="1"/>
</dbReference>
<evidence type="ECO:0000313" key="12">
    <source>
        <dbReference type="Proteomes" id="UP000070659"/>
    </source>
</evidence>
<dbReference type="GO" id="GO:0005886">
    <property type="term" value="C:plasma membrane"/>
    <property type="evidence" value="ECO:0007669"/>
    <property type="project" value="UniProtKB-SubCell"/>
</dbReference>
<feature type="transmembrane region" description="Helical" evidence="7">
    <location>
        <begin position="328"/>
        <end position="347"/>
    </location>
</feature>
<feature type="transmembrane region" description="Helical" evidence="7">
    <location>
        <begin position="40"/>
        <end position="63"/>
    </location>
</feature>
<dbReference type="PANTHER" id="PTHR43045:SF1">
    <property type="entry name" value="SHIKIMATE TRANSPORTER"/>
    <property type="match status" value="1"/>
</dbReference>
<dbReference type="EMBL" id="JYIJ01000018">
    <property type="protein sequence ID" value="KWX00312.1"/>
    <property type="molecule type" value="Genomic_DNA"/>
</dbReference>
<proteinExistence type="predicted"/>
<keyword evidence="6 7" id="KW-0472">Membrane</keyword>
<evidence type="ECO:0000256" key="1">
    <source>
        <dbReference type="ARBA" id="ARBA00004651"/>
    </source>
</evidence>
<sequence>MSASAIPMRRVALSGTVGTAIEWYDYFLYGTAAAVVFNKVFFPTFSAAAGTLAALATFGVGFFARPVGAMVFGHFGDRVGRKAALLTTLTLMAGSSFLIGLLPGYQTIGVLAPLLLTILRFVQGFALGGEWGGGALIIVEHSPARRRGFYGSLLGCGVPAGLLLATAAFGAVSLLPDDDFLAWGWRLPFLASAVMLIVGAVIRFKVSEPAVFTEIKESQGTSRNPLFETLRHEWRHVLLAGLARFAPDIGFYVCSTFLITYVVNDLGLSRDVGLAAQLIGAGLMLLTIPYFGYLSDRIGRRPVYMISAIALAVLAPVQFLLLDTKVPALITVVPLIGLGISHAAAVAPQASFYAELFGTRTRYSGAALGYQLGAPFAGGLAPIIATWLISATGGETWPVSVYMLLAAAISFVALLRAPETRGLPLGAAAGNRQDARPTTAGVDDVTAPLIRSTGR</sequence>
<dbReference type="CDD" id="cd17369">
    <property type="entry name" value="MFS_ShiA_like"/>
    <property type="match status" value="1"/>
</dbReference>
<accession>A0A132MSE7</accession>
<dbReference type="Pfam" id="PF07690">
    <property type="entry name" value="MFS_1"/>
    <property type="match status" value="1"/>
</dbReference>
<keyword evidence="2" id="KW-0813">Transport</keyword>
<feature type="transmembrane region" description="Helical" evidence="7">
    <location>
        <begin position="368"/>
        <end position="390"/>
    </location>
</feature>
<feature type="transmembrane region" description="Helical" evidence="7">
    <location>
        <begin position="149"/>
        <end position="175"/>
    </location>
</feature>
<dbReference type="PANTHER" id="PTHR43045">
    <property type="entry name" value="SHIKIMATE TRANSPORTER"/>
    <property type="match status" value="1"/>
</dbReference>
<dbReference type="InterPro" id="IPR005829">
    <property type="entry name" value="Sugar_transporter_CS"/>
</dbReference>
<feature type="transmembrane region" description="Helical" evidence="7">
    <location>
        <begin position="274"/>
        <end position="291"/>
    </location>
</feature>
<evidence type="ECO:0000256" key="3">
    <source>
        <dbReference type="ARBA" id="ARBA00022475"/>
    </source>
</evidence>
<evidence type="ECO:0000256" key="5">
    <source>
        <dbReference type="ARBA" id="ARBA00022989"/>
    </source>
</evidence>
<evidence type="ECO:0000259" key="8">
    <source>
        <dbReference type="PROSITE" id="PS50850"/>
    </source>
</evidence>
<feature type="transmembrane region" description="Helical" evidence="7">
    <location>
        <begin position="303"/>
        <end position="322"/>
    </location>
</feature>
<dbReference type="PROSITE" id="PS00217">
    <property type="entry name" value="SUGAR_TRANSPORT_2"/>
    <property type="match status" value="1"/>
</dbReference>
<dbReference type="InterPro" id="IPR011701">
    <property type="entry name" value="MFS"/>
</dbReference>
<name>A0A132MSE7_9ACTN</name>
<evidence type="ECO:0000256" key="7">
    <source>
        <dbReference type="SAM" id="Phobius"/>
    </source>
</evidence>
<dbReference type="EMBL" id="JYIK01001030">
    <property type="protein sequence ID" value="KWX07853.1"/>
    <property type="molecule type" value="Genomic_DNA"/>
</dbReference>
<feature type="transmembrane region" description="Helical" evidence="7">
    <location>
        <begin position="108"/>
        <end position="128"/>
    </location>
</feature>
<protein>
    <recommendedName>
        <fullName evidence="8">Major facilitator superfamily (MFS) profile domain-containing protein</fullName>
    </recommendedName>
</protein>
<dbReference type="InterPro" id="IPR036259">
    <property type="entry name" value="MFS_trans_sf"/>
</dbReference>
<organism evidence="9 12">
    <name type="scientific">Carbonactinospora thermoautotrophica</name>
    <dbReference type="NCBI Taxonomy" id="1469144"/>
    <lineage>
        <taxon>Bacteria</taxon>
        <taxon>Bacillati</taxon>
        <taxon>Actinomycetota</taxon>
        <taxon>Actinomycetes</taxon>
        <taxon>Kitasatosporales</taxon>
        <taxon>Carbonactinosporaceae</taxon>
        <taxon>Carbonactinospora</taxon>
    </lineage>
</organism>
<dbReference type="SUPFAM" id="SSF103473">
    <property type="entry name" value="MFS general substrate transporter"/>
    <property type="match status" value="1"/>
</dbReference>
<feature type="transmembrane region" description="Helical" evidence="7">
    <location>
        <begin position="237"/>
        <end position="262"/>
    </location>
</feature>
<evidence type="ECO:0000313" key="9">
    <source>
        <dbReference type="EMBL" id="KWX00312.1"/>
    </source>
</evidence>
<dbReference type="PATRIC" id="fig|1469144.8.peg.2206"/>
<comment type="caution">
    <text evidence="9">The sequence shown here is derived from an EMBL/GenBank/DDBJ whole genome shotgun (WGS) entry which is preliminary data.</text>
</comment>
<evidence type="ECO:0000313" key="10">
    <source>
        <dbReference type="EMBL" id="KWX07853.1"/>
    </source>
</evidence>
<reference evidence="11" key="1">
    <citation type="submission" date="2015-02" db="EMBL/GenBank/DDBJ databases">
        <title>Physiological reanalysis, assessment of diazotrophy, and genome sequences of multiple isolates of Streptomyces thermoautotrophicus.</title>
        <authorList>
            <person name="MacKellar D.C."/>
            <person name="Lieber L."/>
            <person name="Norman J."/>
            <person name="Bolger A."/>
            <person name="Tobin C."/>
            <person name="Murray J.W."/>
            <person name="Friesen M."/>
            <person name="Prell J."/>
        </authorList>
    </citation>
    <scope>NUCLEOTIDE SEQUENCE [LARGE SCALE GENOMIC DNA]</scope>
    <source>
        <strain evidence="11">UBT1</strain>
    </source>
</reference>
<comment type="subcellular location">
    <subcellularLocation>
        <location evidence="1">Cell membrane</location>
        <topology evidence="1">Multi-pass membrane protein</topology>
    </subcellularLocation>
</comment>
<evidence type="ECO:0000256" key="4">
    <source>
        <dbReference type="ARBA" id="ARBA00022692"/>
    </source>
</evidence>
<dbReference type="Gene3D" id="1.20.1250.20">
    <property type="entry name" value="MFS general substrate transporter like domains"/>
    <property type="match status" value="2"/>
</dbReference>
<dbReference type="GO" id="GO:0022857">
    <property type="term" value="F:transmembrane transporter activity"/>
    <property type="evidence" value="ECO:0007669"/>
    <property type="project" value="InterPro"/>
</dbReference>